<dbReference type="Proteomes" id="UP000294980">
    <property type="component" value="Unassembled WGS sequence"/>
</dbReference>
<protein>
    <submittedName>
        <fullName evidence="2">Integrase-like protein</fullName>
    </submittedName>
</protein>
<accession>A0A4R2KHA9</accession>
<proteinExistence type="predicted"/>
<dbReference type="InterPro" id="IPR012337">
    <property type="entry name" value="RNaseH-like_sf"/>
</dbReference>
<evidence type="ECO:0000259" key="1">
    <source>
        <dbReference type="PROSITE" id="PS50994"/>
    </source>
</evidence>
<dbReference type="PROSITE" id="PS50994">
    <property type="entry name" value="INTEGRASE"/>
    <property type="match status" value="1"/>
</dbReference>
<organism evidence="2 3">
    <name type="scientific">Chromatocurvus halotolerans</name>
    <dbReference type="NCBI Taxonomy" id="1132028"/>
    <lineage>
        <taxon>Bacteria</taxon>
        <taxon>Pseudomonadati</taxon>
        <taxon>Pseudomonadota</taxon>
        <taxon>Gammaproteobacteria</taxon>
        <taxon>Cellvibrionales</taxon>
        <taxon>Halieaceae</taxon>
        <taxon>Chromatocurvus</taxon>
    </lineage>
</organism>
<dbReference type="GO" id="GO:0015074">
    <property type="term" value="P:DNA integration"/>
    <property type="evidence" value="ECO:0007669"/>
    <property type="project" value="InterPro"/>
</dbReference>
<gene>
    <name evidence="2" type="ORF">EV688_1292</name>
</gene>
<name>A0A4R2KHA9_9GAMM</name>
<dbReference type="Gene3D" id="3.30.420.10">
    <property type="entry name" value="Ribonuclease H-like superfamily/Ribonuclease H"/>
    <property type="match status" value="1"/>
</dbReference>
<reference evidence="2 3" key="1">
    <citation type="submission" date="2019-03" db="EMBL/GenBank/DDBJ databases">
        <title>Genomic Encyclopedia of Type Strains, Phase IV (KMG-IV): sequencing the most valuable type-strain genomes for metagenomic binning, comparative biology and taxonomic classification.</title>
        <authorList>
            <person name="Goeker M."/>
        </authorList>
    </citation>
    <scope>NUCLEOTIDE SEQUENCE [LARGE SCALE GENOMIC DNA]</scope>
    <source>
        <strain evidence="2 3">DSM 23344</strain>
    </source>
</reference>
<sequence>MVFCILSLALFGAGYILGRCHSSRWRRDRLACLERNLQLIAARNTIKGFRRKRRRLRLTHWQKWLLGFLHWCSPTLTRYTVISPGTLIRWQRRYVKSYWWLISEIAKSKIAKSAGRPKIHVTIEKLIVNIKKANPGYGAKRITSILSVQLDVRISTGTVRNVLRRNWKLFPPSGPHGQKWLTFLNNHRECLSCMDFKVVFDWRARPLFILSVIDHARRRLVLCRSTYNPTSAWVSQQIREAFPFDEAPAKLLMDNDSIFLPVIENTLPAMGIGVVRTGIKCPWQNGVVERFNRTLTEELLNHIIPISDTHLNRLLREYQRFYNTARPHRANKGWAPEQHPAGNDACYDQKHVQAEAVPWMNGLHHSYQRVA</sequence>
<dbReference type="RefSeq" id="WP_117319690.1">
    <property type="nucleotide sequence ID" value="NZ_QQSW01000035.1"/>
</dbReference>
<dbReference type="SUPFAM" id="SSF53098">
    <property type="entry name" value="Ribonuclease H-like"/>
    <property type="match status" value="1"/>
</dbReference>
<evidence type="ECO:0000313" key="2">
    <source>
        <dbReference type="EMBL" id="TCO69869.1"/>
    </source>
</evidence>
<dbReference type="AlphaFoldDB" id="A0A4R2KHA9"/>
<comment type="caution">
    <text evidence="2">The sequence shown here is derived from an EMBL/GenBank/DDBJ whole genome shotgun (WGS) entry which is preliminary data.</text>
</comment>
<dbReference type="EMBL" id="SLWX01000029">
    <property type="protein sequence ID" value="TCO69869.1"/>
    <property type="molecule type" value="Genomic_DNA"/>
</dbReference>
<dbReference type="Pfam" id="PF13683">
    <property type="entry name" value="rve_3"/>
    <property type="match status" value="1"/>
</dbReference>
<feature type="domain" description="Integrase catalytic" evidence="1">
    <location>
        <begin position="171"/>
        <end position="344"/>
    </location>
</feature>
<dbReference type="InterPro" id="IPR001584">
    <property type="entry name" value="Integrase_cat-core"/>
</dbReference>
<evidence type="ECO:0000313" key="3">
    <source>
        <dbReference type="Proteomes" id="UP000294980"/>
    </source>
</evidence>
<keyword evidence="3" id="KW-1185">Reference proteome</keyword>
<dbReference type="GO" id="GO:0003676">
    <property type="term" value="F:nucleic acid binding"/>
    <property type="evidence" value="ECO:0007669"/>
    <property type="project" value="InterPro"/>
</dbReference>
<dbReference type="OrthoDB" id="9774685at2"/>
<dbReference type="InterPro" id="IPR036397">
    <property type="entry name" value="RNaseH_sf"/>
</dbReference>